<dbReference type="AlphaFoldDB" id="A0A820J6Q9"/>
<accession>A0A820J6Q9</accession>
<protein>
    <submittedName>
        <fullName evidence="1">Uncharacterized protein</fullName>
    </submittedName>
</protein>
<proteinExistence type="predicted"/>
<dbReference type="EMBL" id="CAJOAX010053962">
    <property type="protein sequence ID" value="CAF4322471.1"/>
    <property type="molecule type" value="Genomic_DNA"/>
</dbReference>
<organism evidence="1 2">
    <name type="scientific">Rotaria sordida</name>
    <dbReference type="NCBI Taxonomy" id="392033"/>
    <lineage>
        <taxon>Eukaryota</taxon>
        <taxon>Metazoa</taxon>
        <taxon>Spiralia</taxon>
        <taxon>Gnathifera</taxon>
        <taxon>Rotifera</taxon>
        <taxon>Eurotatoria</taxon>
        <taxon>Bdelloidea</taxon>
        <taxon>Philodinida</taxon>
        <taxon>Philodinidae</taxon>
        <taxon>Rotaria</taxon>
    </lineage>
</organism>
<reference evidence="1" key="1">
    <citation type="submission" date="2021-02" db="EMBL/GenBank/DDBJ databases">
        <authorList>
            <person name="Nowell W R."/>
        </authorList>
    </citation>
    <scope>NUCLEOTIDE SEQUENCE</scope>
</reference>
<dbReference type="Proteomes" id="UP000663823">
    <property type="component" value="Unassembled WGS sequence"/>
</dbReference>
<evidence type="ECO:0000313" key="2">
    <source>
        <dbReference type="Proteomes" id="UP000663823"/>
    </source>
</evidence>
<evidence type="ECO:0000313" key="1">
    <source>
        <dbReference type="EMBL" id="CAF4322471.1"/>
    </source>
</evidence>
<name>A0A820J6Q9_9BILA</name>
<gene>
    <name evidence="1" type="ORF">OTI717_LOCUS42700</name>
</gene>
<sequence length="58" mass="6416">QSIINKLPDDDVPECLWATMEIATNVEAAENERASYIPDPLINASEFNNTTAIPIISR</sequence>
<feature type="non-terminal residue" evidence="1">
    <location>
        <position position="1"/>
    </location>
</feature>
<comment type="caution">
    <text evidence="1">The sequence shown here is derived from an EMBL/GenBank/DDBJ whole genome shotgun (WGS) entry which is preliminary data.</text>
</comment>